<keyword evidence="2 11" id="KW-0808">Transferase</keyword>
<feature type="domain" description="Bulb-type lectin" evidence="15">
    <location>
        <begin position="24"/>
        <end position="149"/>
    </location>
</feature>
<evidence type="ECO:0000256" key="7">
    <source>
        <dbReference type="ARBA" id="ARBA00023157"/>
    </source>
</evidence>
<evidence type="ECO:0000256" key="3">
    <source>
        <dbReference type="ARBA" id="ARBA00022729"/>
    </source>
</evidence>
<evidence type="ECO:0000256" key="5">
    <source>
        <dbReference type="ARBA" id="ARBA00022777"/>
    </source>
</evidence>
<dbReference type="GO" id="GO:0004674">
    <property type="term" value="F:protein serine/threonine kinase activity"/>
    <property type="evidence" value="ECO:0007669"/>
    <property type="project" value="UniProtKB-KW"/>
</dbReference>
<comment type="catalytic activity">
    <reaction evidence="10 11">
        <text>L-seryl-[protein] + ATP = O-phospho-L-seryl-[protein] + ADP + H(+)</text>
        <dbReference type="Rhea" id="RHEA:17989"/>
        <dbReference type="Rhea" id="RHEA-COMP:9863"/>
        <dbReference type="Rhea" id="RHEA-COMP:11604"/>
        <dbReference type="ChEBI" id="CHEBI:15378"/>
        <dbReference type="ChEBI" id="CHEBI:29999"/>
        <dbReference type="ChEBI" id="CHEBI:30616"/>
        <dbReference type="ChEBI" id="CHEBI:83421"/>
        <dbReference type="ChEBI" id="CHEBI:456216"/>
        <dbReference type="EC" id="2.7.11.1"/>
    </reaction>
</comment>
<keyword evidence="1 11" id="KW-0723">Serine/threonine-protein kinase</keyword>
<evidence type="ECO:0000256" key="13">
    <source>
        <dbReference type="SAM" id="SignalP"/>
    </source>
</evidence>
<evidence type="ECO:0000256" key="12">
    <source>
        <dbReference type="SAM" id="Phobius"/>
    </source>
</evidence>
<dbReference type="SMART" id="SM00473">
    <property type="entry name" value="PAN_AP"/>
    <property type="match status" value="1"/>
</dbReference>
<dbReference type="CDD" id="cd01098">
    <property type="entry name" value="PAN_AP_plant"/>
    <property type="match status" value="1"/>
</dbReference>
<evidence type="ECO:0000256" key="4">
    <source>
        <dbReference type="ARBA" id="ARBA00022741"/>
    </source>
</evidence>
<dbReference type="SUPFAM" id="SSF56112">
    <property type="entry name" value="Protein kinase-like (PK-like)"/>
    <property type="match status" value="1"/>
</dbReference>
<evidence type="ECO:0000259" key="16">
    <source>
        <dbReference type="PROSITE" id="PS50948"/>
    </source>
</evidence>
<keyword evidence="3 13" id="KW-0732">Signal</keyword>
<dbReference type="EMBL" id="LRBV02000005">
    <property type="status" value="NOT_ANNOTATED_CDS"/>
    <property type="molecule type" value="Genomic_DNA"/>
</dbReference>
<dbReference type="SUPFAM" id="SSF51110">
    <property type="entry name" value="alpha-D-mannose-specific plant lectins"/>
    <property type="match status" value="1"/>
</dbReference>
<dbReference type="OMA" id="RCCSINI"/>
<dbReference type="Gene3D" id="2.90.10.10">
    <property type="entry name" value="Bulb-type lectin domain"/>
    <property type="match status" value="1"/>
</dbReference>
<dbReference type="PANTHER" id="PTHR32444:SF198">
    <property type="entry name" value="BULB-TYPE LECTIN DOMAIN-CONTAINING PROTEIN"/>
    <property type="match status" value="1"/>
</dbReference>
<dbReference type="EC" id="2.7.11.1" evidence="11"/>
<dbReference type="PROSITE" id="PS50927">
    <property type="entry name" value="BULB_LECTIN"/>
    <property type="match status" value="1"/>
</dbReference>
<dbReference type="PROSITE" id="PS50011">
    <property type="entry name" value="PROTEIN_KINASE_DOM"/>
    <property type="match status" value="1"/>
</dbReference>
<dbReference type="PIRSF" id="PIRSF000641">
    <property type="entry name" value="SRK"/>
    <property type="match status" value="1"/>
</dbReference>
<sequence>MGPVGMINFLSVLCCLCLNLVLAIDTIRSSQSIKDKDSDYIISNGSTFKLGFFSPVNSTNRYVGIWYNKNSVSPAQWVWVANRQKPLKDASGVLTIFKDGNLVVLDGQKKILWSSEVTNSVVNSKAQPLDSGNLVLQDTTGTIIWESFQFPTNTMLPNMKISSNARTGKKVQCTSWKSPSDPSIGSFLGGAQPQHPPQAFVWKDGSPFWRSGPWSGRTFSGMQEMYHVFQNGFSFVEDQDGTFVLSFFYANMSLSHIVLTTQGDMELRYWDNEKEDWKVLWKALKSECHFYGMCGEFGSCNSRNSPICSCLRGFKPNDTKEWNRGNWTSGCVRRTPLQCGRVNSTGSEASKMDGFLKLKMMKVPDFAEWSATLDDDCRQQCLQNCSCIAYAYDIGMGCMSWTRNLIDTNQLSSSRVDLYIRLAYLELDTEGDSKKIVTITVVIGTVFISICTFVLWRWIARHKARKKKAKGILLLKRGEAHKTFPNENMLVENLNQVKVQELPLFNFEKLASATNNFHQSNKLGQGGFGPVYRGILSNGQEIAVKRLSKTSGQGLEEFMNEVVVISRLQHRNLVRLHGCCVEGEERMLIYEYMPNKSLDAFLFDPQKENPLDWRKRFNIIEGIGRGLLYLHRDSRLRIIHRDLKASNILLDKELHPKISDFGTARIFRGNEDQANTRRVVGTYFGVVLLEIVSGRKNTSFYNDEQSLSLLGLAWKLWNADNIVTLIDPMIYEPCFEMEILRCIQVGLLCVQEFAKDRPPVSVVVSMLKSEIANNLPPPKKSAFTKRSIGLDTESSQLIQSKCSANNVTITMVQGR</sequence>
<evidence type="ECO:0000256" key="2">
    <source>
        <dbReference type="ARBA" id="ARBA00022679"/>
    </source>
</evidence>
<keyword evidence="4 11" id="KW-0547">Nucleotide-binding</keyword>
<dbReference type="GO" id="GO:0005524">
    <property type="term" value="F:ATP binding"/>
    <property type="evidence" value="ECO:0007669"/>
    <property type="project" value="UniProtKB-KW"/>
</dbReference>
<dbReference type="InterPro" id="IPR000858">
    <property type="entry name" value="S_locus_glycoprot_dom"/>
</dbReference>
<evidence type="ECO:0000256" key="1">
    <source>
        <dbReference type="ARBA" id="ARBA00022527"/>
    </source>
</evidence>
<feature type="domain" description="Protein kinase" evidence="14">
    <location>
        <begin position="517"/>
        <end position="815"/>
    </location>
</feature>
<dbReference type="InterPro" id="IPR011009">
    <property type="entry name" value="Kinase-like_dom_sf"/>
</dbReference>
<protein>
    <recommendedName>
        <fullName evidence="11">Receptor-like serine/threonine-protein kinase</fullName>
        <ecNumber evidence="11">2.7.11.1</ecNumber>
    </recommendedName>
</protein>
<dbReference type="EnsemblPlants" id="QL05p079711:mrna">
    <property type="protein sequence ID" value="QL05p079711:mrna"/>
    <property type="gene ID" value="QL05p079711"/>
</dbReference>
<dbReference type="PROSITE" id="PS00108">
    <property type="entry name" value="PROTEIN_KINASE_ST"/>
    <property type="match status" value="1"/>
</dbReference>
<dbReference type="Proteomes" id="UP000594261">
    <property type="component" value="Chromosome 5"/>
</dbReference>
<proteinExistence type="inferred from homology"/>
<keyword evidence="12" id="KW-1133">Transmembrane helix</keyword>
<name>A0A7N2R5P2_QUELO</name>
<dbReference type="FunCoup" id="A0A7N2R5P2">
    <property type="interactions" value="799"/>
</dbReference>
<dbReference type="SMART" id="SM00108">
    <property type="entry name" value="B_lectin"/>
    <property type="match status" value="1"/>
</dbReference>
<dbReference type="FunFam" id="3.30.200.20:FF:000195">
    <property type="entry name" value="G-type lectin S-receptor-like serine/threonine-protein kinase"/>
    <property type="match status" value="1"/>
</dbReference>
<evidence type="ECO:0000256" key="9">
    <source>
        <dbReference type="ARBA" id="ARBA00047899"/>
    </source>
</evidence>
<keyword evidence="5 11" id="KW-0418">Kinase</keyword>
<feature type="chain" id="PRO_5029613082" description="Receptor-like serine/threonine-protein kinase" evidence="13">
    <location>
        <begin position="24"/>
        <end position="815"/>
    </location>
</feature>
<keyword evidence="18" id="KW-1185">Reference proteome</keyword>
<dbReference type="InterPro" id="IPR036426">
    <property type="entry name" value="Bulb-type_lectin_dom_sf"/>
</dbReference>
<dbReference type="InterPro" id="IPR001245">
    <property type="entry name" value="Ser-Thr/Tyr_kinase_cat_dom"/>
</dbReference>
<evidence type="ECO:0000256" key="11">
    <source>
        <dbReference type="PIRNR" id="PIRNR000641"/>
    </source>
</evidence>
<reference evidence="17 18" key="1">
    <citation type="journal article" date="2016" name="G3 (Bethesda)">
        <title>First Draft Assembly and Annotation of the Genome of a California Endemic Oak Quercus lobata Nee (Fagaceae).</title>
        <authorList>
            <person name="Sork V.L."/>
            <person name="Fitz-Gibbon S.T."/>
            <person name="Puiu D."/>
            <person name="Crepeau M."/>
            <person name="Gugger P.F."/>
            <person name="Sherman R."/>
            <person name="Stevens K."/>
            <person name="Langley C.H."/>
            <person name="Pellegrini M."/>
            <person name="Salzberg S.L."/>
        </authorList>
    </citation>
    <scope>NUCLEOTIDE SEQUENCE [LARGE SCALE GENOMIC DNA]</scope>
    <source>
        <strain evidence="17 18">cv. SW786</strain>
    </source>
</reference>
<dbReference type="Pfam" id="PF07714">
    <property type="entry name" value="PK_Tyr_Ser-Thr"/>
    <property type="match status" value="1"/>
</dbReference>
<dbReference type="SMART" id="SM00220">
    <property type="entry name" value="S_TKc"/>
    <property type="match status" value="1"/>
</dbReference>
<keyword evidence="12" id="KW-0812">Transmembrane</keyword>
<dbReference type="InterPro" id="IPR024171">
    <property type="entry name" value="SRK-like_kinase"/>
</dbReference>
<dbReference type="Gene3D" id="1.10.510.10">
    <property type="entry name" value="Transferase(Phosphotransferase) domain 1"/>
    <property type="match status" value="2"/>
</dbReference>
<dbReference type="PANTHER" id="PTHR32444">
    <property type="entry name" value="BULB-TYPE LECTIN DOMAIN-CONTAINING PROTEIN"/>
    <property type="match status" value="1"/>
</dbReference>
<evidence type="ECO:0000256" key="8">
    <source>
        <dbReference type="ARBA" id="ARBA00023180"/>
    </source>
</evidence>
<keyword evidence="7" id="KW-1015">Disulfide bond</keyword>
<feature type="signal peptide" evidence="13">
    <location>
        <begin position="1"/>
        <end position="23"/>
    </location>
</feature>
<evidence type="ECO:0000313" key="18">
    <source>
        <dbReference type="Proteomes" id="UP000594261"/>
    </source>
</evidence>
<comment type="catalytic activity">
    <reaction evidence="9 11">
        <text>L-threonyl-[protein] + ATP = O-phospho-L-threonyl-[protein] + ADP + H(+)</text>
        <dbReference type="Rhea" id="RHEA:46608"/>
        <dbReference type="Rhea" id="RHEA-COMP:11060"/>
        <dbReference type="Rhea" id="RHEA-COMP:11605"/>
        <dbReference type="ChEBI" id="CHEBI:15378"/>
        <dbReference type="ChEBI" id="CHEBI:30013"/>
        <dbReference type="ChEBI" id="CHEBI:30616"/>
        <dbReference type="ChEBI" id="CHEBI:61977"/>
        <dbReference type="ChEBI" id="CHEBI:456216"/>
        <dbReference type="EC" id="2.7.11.1"/>
    </reaction>
</comment>
<evidence type="ECO:0000256" key="10">
    <source>
        <dbReference type="ARBA" id="ARBA00048679"/>
    </source>
</evidence>
<dbReference type="AlphaFoldDB" id="A0A7N2R5P2"/>
<accession>A0A7N2R5P2</accession>
<dbReference type="InterPro" id="IPR001480">
    <property type="entry name" value="Bulb-type_lectin_dom"/>
</dbReference>
<dbReference type="Pfam" id="PF08276">
    <property type="entry name" value="PAN_2"/>
    <property type="match status" value="1"/>
</dbReference>
<dbReference type="FunFam" id="2.90.10.10:FF:000001">
    <property type="entry name" value="G-type lectin S-receptor-like serine/threonine-protein kinase"/>
    <property type="match status" value="1"/>
</dbReference>
<dbReference type="PROSITE" id="PS50948">
    <property type="entry name" value="PAN"/>
    <property type="match status" value="1"/>
</dbReference>
<dbReference type="CDD" id="cd00028">
    <property type="entry name" value="B_lectin"/>
    <property type="match status" value="1"/>
</dbReference>
<dbReference type="GO" id="GO:0048544">
    <property type="term" value="P:recognition of pollen"/>
    <property type="evidence" value="ECO:0007669"/>
    <property type="project" value="InterPro"/>
</dbReference>
<feature type="transmembrane region" description="Helical" evidence="12">
    <location>
        <begin position="436"/>
        <end position="460"/>
    </location>
</feature>
<dbReference type="InterPro" id="IPR003609">
    <property type="entry name" value="Pan_app"/>
</dbReference>
<organism evidence="17 18">
    <name type="scientific">Quercus lobata</name>
    <name type="common">Valley oak</name>
    <dbReference type="NCBI Taxonomy" id="97700"/>
    <lineage>
        <taxon>Eukaryota</taxon>
        <taxon>Viridiplantae</taxon>
        <taxon>Streptophyta</taxon>
        <taxon>Embryophyta</taxon>
        <taxon>Tracheophyta</taxon>
        <taxon>Spermatophyta</taxon>
        <taxon>Magnoliopsida</taxon>
        <taxon>eudicotyledons</taxon>
        <taxon>Gunneridae</taxon>
        <taxon>Pentapetalae</taxon>
        <taxon>rosids</taxon>
        <taxon>fabids</taxon>
        <taxon>Fagales</taxon>
        <taxon>Fagaceae</taxon>
        <taxon>Quercus</taxon>
    </lineage>
</organism>
<reference evidence="17" key="2">
    <citation type="submission" date="2021-01" db="UniProtKB">
        <authorList>
            <consortium name="EnsemblPlants"/>
        </authorList>
    </citation>
    <scope>IDENTIFICATION</scope>
</reference>
<dbReference type="InterPro" id="IPR008271">
    <property type="entry name" value="Ser/Thr_kinase_AS"/>
</dbReference>
<dbReference type="Pfam" id="PF00954">
    <property type="entry name" value="S_locus_glycop"/>
    <property type="match status" value="1"/>
</dbReference>
<feature type="domain" description="Apple" evidence="16">
    <location>
        <begin position="339"/>
        <end position="423"/>
    </location>
</feature>
<dbReference type="Gramene" id="QL05p079711:mrna">
    <property type="protein sequence ID" value="QL05p079711:mrna"/>
    <property type="gene ID" value="QL05p079711"/>
</dbReference>
<keyword evidence="8" id="KW-0325">Glycoprotein</keyword>
<keyword evidence="6 11" id="KW-0067">ATP-binding</keyword>
<evidence type="ECO:0000256" key="6">
    <source>
        <dbReference type="ARBA" id="ARBA00022840"/>
    </source>
</evidence>
<dbReference type="FunFam" id="1.10.510.10:FF:001019">
    <property type="entry name" value="G-type lectin S-receptor-like serine/threonine-protein kinase B120"/>
    <property type="match status" value="1"/>
</dbReference>
<comment type="similarity">
    <text evidence="11">Belongs to the protein kinase superfamily. Ser/Thr protein kinase family.</text>
</comment>
<dbReference type="InParanoid" id="A0A7N2R5P2"/>
<dbReference type="InterPro" id="IPR000719">
    <property type="entry name" value="Prot_kinase_dom"/>
</dbReference>
<keyword evidence="12" id="KW-0472">Membrane</keyword>
<dbReference type="Gene3D" id="3.30.200.20">
    <property type="entry name" value="Phosphorylase Kinase, domain 1"/>
    <property type="match status" value="1"/>
</dbReference>
<evidence type="ECO:0000259" key="14">
    <source>
        <dbReference type="PROSITE" id="PS50011"/>
    </source>
</evidence>
<evidence type="ECO:0000259" key="15">
    <source>
        <dbReference type="PROSITE" id="PS50927"/>
    </source>
</evidence>
<evidence type="ECO:0000313" key="17">
    <source>
        <dbReference type="EnsemblPlants" id="QL05p079711:mrna"/>
    </source>
</evidence>
<dbReference type="Pfam" id="PF01453">
    <property type="entry name" value="B_lectin"/>
    <property type="match status" value="1"/>
</dbReference>